<reference evidence="2 3" key="1">
    <citation type="submission" date="2024-08" db="EMBL/GenBank/DDBJ databases">
        <authorList>
            <person name="Paterson S."/>
        </authorList>
    </citation>
    <scope>NUCLEOTIDE SEQUENCE [LARGE SCALE GENOMIC DNA]</scope>
</reference>
<evidence type="ECO:0000256" key="1">
    <source>
        <dbReference type="SAM" id="SignalP"/>
    </source>
</evidence>
<evidence type="ECO:0000313" key="3">
    <source>
        <dbReference type="Proteomes" id="UP001189180"/>
    </source>
</evidence>
<gene>
    <name evidence="2" type="ORF">FHB240107_LOCUS10331</name>
</gene>
<organism evidence="2 3">
    <name type="scientific">Fasciola hepatica</name>
    <name type="common">Liver fluke</name>
    <dbReference type="NCBI Taxonomy" id="6192"/>
    <lineage>
        <taxon>Eukaryota</taxon>
        <taxon>Metazoa</taxon>
        <taxon>Spiralia</taxon>
        <taxon>Lophotrochozoa</taxon>
        <taxon>Platyhelminthes</taxon>
        <taxon>Trematoda</taxon>
        <taxon>Digenea</taxon>
        <taxon>Plagiorchiida</taxon>
        <taxon>Echinostomata</taxon>
        <taxon>Echinostomatoidea</taxon>
        <taxon>Fasciolidae</taxon>
        <taxon>Fasciola</taxon>
    </lineage>
</organism>
<comment type="caution">
    <text evidence="2">The sequence shown here is derived from an EMBL/GenBank/DDBJ whole genome shotgun (WGS) entry which is preliminary data.</text>
</comment>
<evidence type="ECO:0000313" key="2">
    <source>
        <dbReference type="EMBL" id="CAM0512640.1"/>
    </source>
</evidence>
<accession>A0ABC9HJ71</accession>
<feature type="signal peptide" evidence="1">
    <location>
        <begin position="1"/>
        <end position="19"/>
    </location>
</feature>
<keyword evidence="1" id="KW-0732">Signal</keyword>
<feature type="chain" id="PRO_5044758679" evidence="1">
    <location>
        <begin position="20"/>
        <end position="135"/>
    </location>
</feature>
<proteinExistence type="predicted"/>
<dbReference type="EMBL" id="CANUEZ050000224">
    <property type="protein sequence ID" value="CAM0512640.1"/>
    <property type="molecule type" value="Genomic_DNA"/>
</dbReference>
<sequence>MKPAVILWGIVCFISFSRTENASDFKVFQGNVLGAVIRRDATIFRQGFQYSKTKVFANLEERETLEVECPSSDNRQEITIPCRSEYKNTTTIPIYSTEVTQPTTAESKQFVQALKLPRPTSWSRTHVQPLEHSTL</sequence>
<protein>
    <submittedName>
        <fullName evidence="2">Uncharacterized protein</fullName>
    </submittedName>
</protein>
<name>A0ABC9HJ71_FASHE</name>
<dbReference type="Proteomes" id="UP001189180">
    <property type="component" value="Unassembled WGS sequence"/>
</dbReference>
<dbReference type="AlphaFoldDB" id="A0ABC9HJ71"/>
<keyword evidence="3" id="KW-1185">Reference proteome</keyword>